<comment type="subcellular location">
    <subcellularLocation>
        <location evidence="2">Cell outer membrane</location>
    </subcellularLocation>
</comment>
<feature type="domain" description="Lipocalin/cytosolic fatty-acid binding" evidence="3">
    <location>
        <begin position="50"/>
        <end position="197"/>
    </location>
</feature>
<dbReference type="Proteomes" id="UP000824366">
    <property type="component" value="Chromosome"/>
</dbReference>
<keyword evidence="2" id="KW-0472">Membrane</keyword>
<evidence type="ECO:0000256" key="2">
    <source>
        <dbReference type="PIRNR" id="PIRNR036893"/>
    </source>
</evidence>
<dbReference type="InterPro" id="IPR012674">
    <property type="entry name" value="Calycin"/>
</dbReference>
<sequence>MALCQKRQCIMKNLILVILVCTHWTSALAQGHAVGASAQPPTPLTTIPSLDVPRYMGTWYEIAKYPNRFQKKCVADTRAHYQLQAHGRVQVTNQCRLETGVMDEAIGEARQIGSATSPQLQVRFAPAWLSILPFVWGNYWVVDLDDGYQLVAVSEPKREYLWVLSRTPKVASGALDSLLGRLKAQGFDLGRLELTKQAFESGAF</sequence>
<keyword evidence="2" id="KW-0449">Lipoprotein</keyword>
<keyword evidence="5" id="KW-1185">Reference proteome</keyword>
<gene>
    <name evidence="4" type="ORF">MIZ03_0670</name>
</gene>
<dbReference type="PANTHER" id="PTHR10612:SF34">
    <property type="entry name" value="APOLIPOPROTEIN D"/>
    <property type="match status" value="1"/>
</dbReference>
<dbReference type="CDD" id="cd19438">
    <property type="entry name" value="lipocalin_Blc-like"/>
    <property type="match status" value="1"/>
</dbReference>
<dbReference type="InterPro" id="IPR002446">
    <property type="entry name" value="Lipocalin_bac"/>
</dbReference>
<keyword evidence="2" id="KW-0998">Cell outer membrane</keyword>
<evidence type="ECO:0000259" key="3">
    <source>
        <dbReference type="Pfam" id="PF08212"/>
    </source>
</evidence>
<dbReference type="InterPro" id="IPR000566">
    <property type="entry name" value="Lipocln_cytosolic_FA-bd_dom"/>
</dbReference>
<keyword evidence="2" id="KW-0446">Lipid-binding</keyword>
<protein>
    <recommendedName>
        <fullName evidence="2">Outer membrane lipoprotein Blc</fullName>
    </recommendedName>
</protein>
<dbReference type="InterPro" id="IPR047202">
    <property type="entry name" value="Lipocalin_Blc-like_dom"/>
</dbReference>
<dbReference type="Gene3D" id="2.40.128.20">
    <property type="match status" value="1"/>
</dbReference>
<feature type="chain" id="PRO_5045016714" description="Outer membrane lipoprotein Blc" evidence="2">
    <location>
        <begin position="30"/>
        <end position="204"/>
    </location>
</feature>
<feature type="signal peptide" evidence="2">
    <location>
        <begin position="1"/>
        <end position="29"/>
    </location>
</feature>
<reference evidence="4 5" key="1">
    <citation type="journal article" date="2021" name="Microbiol. Spectr.">
        <title>A Single Bacterium Capable of Oxidation and Reduction of Iron at Circumneutral pH.</title>
        <authorList>
            <person name="Kato S."/>
            <person name="Ohkuma M."/>
        </authorList>
    </citation>
    <scope>NUCLEOTIDE SEQUENCE [LARGE SCALE GENOMIC DNA]</scope>
    <source>
        <strain evidence="4 5">MIZ03</strain>
    </source>
</reference>
<dbReference type="EMBL" id="AP024238">
    <property type="protein sequence ID" value="BCO25791.1"/>
    <property type="molecule type" value="Genomic_DNA"/>
</dbReference>
<dbReference type="PANTHER" id="PTHR10612">
    <property type="entry name" value="APOLIPOPROTEIN D"/>
    <property type="match status" value="1"/>
</dbReference>
<comment type="function">
    <text evidence="2">Involved in the storage or transport of lipids necessary for membrane maintenance under stressful conditions. Displays a binding preference for lysophospholipids.</text>
</comment>
<organism evidence="4 5">
    <name type="scientific">Rhodoferax lithotrophicus</name>
    <dbReference type="NCBI Taxonomy" id="2798804"/>
    <lineage>
        <taxon>Bacteria</taxon>
        <taxon>Pseudomonadati</taxon>
        <taxon>Pseudomonadota</taxon>
        <taxon>Betaproteobacteria</taxon>
        <taxon>Burkholderiales</taxon>
        <taxon>Comamonadaceae</taxon>
        <taxon>Rhodoferax</taxon>
    </lineage>
</organism>
<dbReference type="PRINTS" id="PR01171">
    <property type="entry name" value="BCTLIPOCALIN"/>
</dbReference>
<dbReference type="InterPro" id="IPR022271">
    <property type="entry name" value="Lipocalin_ApoD"/>
</dbReference>
<comment type="subunit">
    <text evidence="2">Homodimer.</text>
</comment>
<comment type="similarity">
    <text evidence="1 2">Belongs to the calycin superfamily. Lipocalin family.</text>
</comment>
<dbReference type="SUPFAM" id="SSF50814">
    <property type="entry name" value="Lipocalins"/>
    <property type="match status" value="1"/>
</dbReference>
<dbReference type="PIRSF" id="PIRSF036893">
    <property type="entry name" value="Lipocalin_ApoD"/>
    <property type="match status" value="1"/>
</dbReference>
<evidence type="ECO:0000313" key="4">
    <source>
        <dbReference type="EMBL" id="BCO25791.1"/>
    </source>
</evidence>
<evidence type="ECO:0000256" key="1">
    <source>
        <dbReference type="ARBA" id="ARBA00006889"/>
    </source>
</evidence>
<name>A0ABM7MHT6_9BURK</name>
<accession>A0ABM7MHT6</accession>
<proteinExistence type="inferred from homology"/>
<dbReference type="Pfam" id="PF08212">
    <property type="entry name" value="Lipocalin_2"/>
    <property type="match status" value="1"/>
</dbReference>
<keyword evidence="2" id="KW-0732">Signal</keyword>
<evidence type="ECO:0000313" key="5">
    <source>
        <dbReference type="Proteomes" id="UP000824366"/>
    </source>
</evidence>